<keyword evidence="1" id="KW-0645">Protease</keyword>
<comment type="caution">
    <text evidence="4">The sequence shown here is derived from an EMBL/GenBank/DDBJ whole genome shotgun (WGS) entry which is preliminary data.</text>
</comment>
<dbReference type="EMBL" id="JAPWTJ010001781">
    <property type="protein sequence ID" value="KAJ8969556.1"/>
    <property type="molecule type" value="Genomic_DNA"/>
</dbReference>
<evidence type="ECO:0000313" key="5">
    <source>
        <dbReference type="Proteomes" id="UP001162164"/>
    </source>
</evidence>
<keyword evidence="3" id="KW-0378">Hydrolase</keyword>
<dbReference type="SUPFAM" id="SSF53187">
    <property type="entry name" value="Zn-dependent exopeptidases"/>
    <property type="match status" value="1"/>
</dbReference>
<keyword evidence="5" id="KW-1185">Reference proteome</keyword>
<gene>
    <name evidence="4" type="ORF">NQ317_016588</name>
</gene>
<sequence length="482" mass="55904">MFAHCYRRERSETKTTNSMYGEFYAKMKGVKISVQPKLQKILHYIDSNREQFITNLAEIVKYKTITTELEYKSDVRKMRKIVEAWFKKLGMKSECFNIGSYTVDGKRVKLPPIVLGSLDQGPRKKTVCVYLHADVPKPDKSKWSTDPWTLSVEDNKFYGCGVACGKGPLISWLQVVEAFQKCNIEIPVNLKLVVEFMNHQHCTGLPDFITARMEDFLSRVDYVVVNESEWLGDKYVTLPNNDRKKRKTQKNCIKDDMKKIFDTIRDENDNVIIPGFHTLVEAVTPDEEAVYQAIDFDPDEIRGSLPDKKKDWDKMKLLMNFWRFPAIYVDDMQECICDKKDKSIVKQNFVLKIVPKQIVATTEECVSNHIKKTVKKLGIENKVSCDLTYSVRPWYEDFRCPSYEAATRATIQIYKECPNMIREDRSRETVTTLDRILEKTVLLLPLYCSGCNAGEENENVTSRNYYEGIKLLAAYLFQVSNV</sequence>
<dbReference type="Gene3D" id="3.30.70.360">
    <property type="match status" value="1"/>
</dbReference>
<evidence type="ECO:0000256" key="1">
    <source>
        <dbReference type="ARBA" id="ARBA00022670"/>
    </source>
</evidence>
<evidence type="ECO:0000256" key="2">
    <source>
        <dbReference type="ARBA" id="ARBA00022723"/>
    </source>
</evidence>
<dbReference type="InterPro" id="IPR002933">
    <property type="entry name" value="Peptidase_M20"/>
</dbReference>
<dbReference type="Pfam" id="PF01546">
    <property type="entry name" value="Peptidase_M20"/>
    <property type="match status" value="1"/>
</dbReference>
<name>A0ABQ9IZI0_9CUCU</name>
<reference evidence="4" key="1">
    <citation type="journal article" date="2023" name="Insect Mol. Biol.">
        <title>Genome sequencing provides insights into the evolution of gene families encoding plant cell wall-degrading enzymes in longhorned beetles.</title>
        <authorList>
            <person name="Shin N.R."/>
            <person name="Okamura Y."/>
            <person name="Kirsch R."/>
            <person name="Pauchet Y."/>
        </authorList>
    </citation>
    <scope>NUCLEOTIDE SEQUENCE</scope>
    <source>
        <strain evidence="4">MMC_N1</strain>
    </source>
</reference>
<dbReference type="Gene3D" id="3.40.630.10">
    <property type="entry name" value="Zn peptidases"/>
    <property type="match status" value="2"/>
</dbReference>
<dbReference type="Proteomes" id="UP001162164">
    <property type="component" value="Unassembled WGS sequence"/>
</dbReference>
<protein>
    <recommendedName>
        <fullName evidence="6">Cytosolic non-specific dipeptidase</fullName>
    </recommendedName>
</protein>
<dbReference type="InterPro" id="IPR051458">
    <property type="entry name" value="Cyt/Met_Dipeptidase"/>
</dbReference>
<proteinExistence type="predicted"/>
<accession>A0ABQ9IZI0</accession>
<organism evidence="4 5">
    <name type="scientific">Molorchus minor</name>
    <dbReference type="NCBI Taxonomy" id="1323400"/>
    <lineage>
        <taxon>Eukaryota</taxon>
        <taxon>Metazoa</taxon>
        <taxon>Ecdysozoa</taxon>
        <taxon>Arthropoda</taxon>
        <taxon>Hexapoda</taxon>
        <taxon>Insecta</taxon>
        <taxon>Pterygota</taxon>
        <taxon>Neoptera</taxon>
        <taxon>Endopterygota</taxon>
        <taxon>Coleoptera</taxon>
        <taxon>Polyphaga</taxon>
        <taxon>Cucujiformia</taxon>
        <taxon>Chrysomeloidea</taxon>
        <taxon>Cerambycidae</taxon>
        <taxon>Lamiinae</taxon>
        <taxon>Monochamini</taxon>
        <taxon>Molorchus</taxon>
    </lineage>
</organism>
<evidence type="ECO:0008006" key="6">
    <source>
        <dbReference type="Google" id="ProtNLM"/>
    </source>
</evidence>
<evidence type="ECO:0000256" key="3">
    <source>
        <dbReference type="ARBA" id="ARBA00022801"/>
    </source>
</evidence>
<evidence type="ECO:0000313" key="4">
    <source>
        <dbReference type="EMBL" id="KAJ8969556.1"/>
    </source>
</evidence>
<keyword evidence="2" id="KW-0479">Metal-binding</keyword>
<dbReference type="PANTHER" id="PTHR43270">
    <property type="entry name" value="BETA-ALA-HIS DIPEPTIDASE"/>
    <property type="match status" value="1"/>
</dbReference>
<dbReference type="PANTHER" id="PTHR43270:SF4">
    <property type="entry name" value="CARNOSINE DIPEPTIDASE 2, ISOFORM A"/>
    <property type="match status" value="1"/>
</dbReference>